<keyword evidence="2" id="KW-0472">Membrane</keyword>
<name>A0A1B1UAM8_9BRAD</name>
<evidence type="ECO:0000256" key="2">
    <source>
        <dbReference type="SAM" id="Phobius"/>
    </source>
</evidence>
<reference evidence="3 4" key="1">
    <citation type="submission" date="2016-07" db="EMBL/GenBank/DDBJ databases">
        <title>Complete genome sequence of Bradyrhizobium icense LMTR 13T, a potential inoculant strain isolated from lima bean (Phaseolus lunatus) in Peru.</title>
        <authorList>
            <person name="Ormeno-Orrillo E."/>
            <person name="Duran D."/>
            <person name="Rogel M.A."/>
            <person name="Rey L."/>
            <person name="Imperial J."/>
            <person name="Ruiz-Argueso T."/>
            <person name="Martinez-Romero E."/>
        </authorList>
    </citation>
    <scope>NUCLEOTIDE SEQUENCE [LARGE SCALE GENOMIC DNA]</scope>
    <source>
        <strain evidence="3 4">LMTR 13</strain>
    </source>
</reference>
<accession>A0A1B1UAM8</accession>
<keyword evidence="1" id="KW-0175">Coiled coil</keyword>
<gene>
    <name evidence="3" type="ORF">LMTR13_06160</name>
</gene>
<keyword evidence="2" id="KW-1133">Transmembrane helix</keyword>
<dbReference type="STRING" id="1274631.LMTR13_06160"/>
<dbReference type="KEGG" id="bic:LMTR13_06160"/>
<evidence type="ECO:0000313" key="3">
    <source>
        <dbReference type="EMBL" id="ANV99816.1"/>
    </source>
</evidence>
<organism evidence="3 4">
    <name type="scientific">Bradyrhizobium icense</name>
    <dbReference type="NCBI Taxonomy" id="1274631"/>
    <lineage>
        <taxon>Bacteria</taxon>
        <taxon>Pseudomonadati</taxon>
        <taxon>Pseudomonadota</taxon>
        <taxon>Alphaproteobacteria</taxon>
        <taxon>Hyphomicrobiales</taxon>
        <taxon>Nitrobacteraceae</taxon>
        <taxon>Bradyrhizobium</taxon>
    </lineage>
</organism>
<dbReference type="OrthoDB" id="7929252at2"/>
<dbReference type="Gene3D" id="2.40.50.100">
    <property type="match status" value="1"/>
</dbReference>
<dbReference type="EMBL" id="CP016428">
    <property type="protein sequence ID" value="ANV99816.1"/>
    <property type="molecule type" value="Genomic_DNA"/>
</dbReference>
<feature type="coiled-coil region" evidence="1">
    <location>
        <begin position="114"/>
        <end position="162"/>
    </location>
</feature>
<dbReference type="RefSeq" id="WP_065727106.1">
    <property type="nucleotide sequence ID" value="NZ_CP016428.1"/>
</dbReference>
<proteinExistence type="predicted"/>
<dbReference type="AlphaFoldDB" id="A0A1B1UAM8"/>
<dbReference type="Gene3D" id="1.10.287.470">
    <property type="entry name" value="Helix hairpin bin"/>
    <property type="match status" value="1"/>
</dbReference>
<feature type="transmembrane region" description="Helical" evidence="2">
    <location>
        <begin position="42"/>
        <end position="61"/>
    </location>
</feature>
<dbReference type="PANTHER" id="PTHR30367:SF12">
    <property type="entry name" value="P-HYDROXYBENZOIC ACID EFFLUX PUMP SUBUNIT AAEA"/>
    <property type="match status" value="1"/>
</dbReference>
<dbReference type="Proteomes" id="UP000092839">
    <property type="component" value="Chromosome"/>
</dbReference>
<sequence>MLELLLCSLVTIVPDYLYRRYRQGKRLGKEITFYSVWFELRWGIVTCLMLTVGLITVIFYFHPSTSTATLFFRTVPIVPETVGRVSEVHAGFSAPVKKGEVIFKLDSSRQEAAMETARRRIAEVDAALLAAQADILKADAQIQEAKSAYQQASDELDVKRELQKRNPGIVPQRDIEKLEVLLAGRQSAVDAATASKQSAMTNVSALLPAQKASAEAALAEAQVELNKTYIRAGVAGRVEQFTLRVGDIVNPMMRPAGILIPEGAGQRALSAGFGQIEAQVMKVGMVAEATCISKPWTIIPMVVTGVQDYIAAGQFRGGEQLVDAQQVRAPGTITTFLEPIYQGGLDGVTPGSSCIVNAYTSNHDRIVSNETGAFKRFTLHAVDAVGLVHAMLLRIQALLLPVKTLVLSGH</sequence>
<dbReference type="InterPro" id="IPR050393">
    <property type="entry name" value="MFP_Efflux_Pump"/>
</dbReference>
<dbReference type="SUPFAM" id="SSF111369">
    <property type="entry name" value="HlyD-like secretion proteins"/>
    <property type="match status" value="1"/>
</dbReference>
<keyword evidence="4" id="KW-1185">Reference proteome</keyword>
<keyword evidence="2" id="KW-0812">Transmembrane</keyword>
<evidence type="ECO:0000256" key="1">
    <source>
        <dbReference type="SAM" id="Coils"/>
    </source>
</evidence>
<protein>
    <submittedName>
        <fullName evidence="3">Secretion protein HlyD</fullName>
    </submittedName>
</protein>
<dbReference type="PANTHER" id="PTHR30367">
    <property type="entry name" value="P-HYDROXYBENZOIC ACID EFFLUX PUMP SUBUNIT AAEA-RELATED"/>
    <property type="match status" value="1"/>
</dbReference>
<evidence type="ECO:0000313" key="4">
    <source>
        <dbReference type="Proteomes" id="UP000092839"/>
    </source>
</evidence>